<comment type="caution">
    <text evidence="1">The sequence shown here is derived from an EMBL/GenBank/DDBJ whole genome shotgun (WGS) entry which is preliminary data.</text>
</comment>
<dbReference type="Proteomes" id="UP001218218">
    <property type="component" value="Unassembled WGS sequence"/>
</dbReference>
<proteinExistence type="predicted"/>
<protein>
    <submittedName>
        <fullName evidence="1">Uncharacterized protein</fullName>
    </submittedName>
</protein>
<dbReference type="AlphaFoldDB" id="A0AAD7A5N5"/>
<name>A0AAD7A5N5_9AGAR</name>
<keyword evidence="2" id="KW-1185">Reference proteome</keyword>
<evidence type="ECO:0000313" key="2">
    <source>
        <dbReference type="Proteomes" id="UP001218218"/>
    </source>
</evidence>
<evidence type="ECO:0000313" key="1">
    <source>
        <dbReference type="EMBL" id="KAJ7350055.1"/>
    </source>
</evidence>
<accession>A0AAD7A5N5</accession>
<gene>
    <name evidence="1" type="ORF">DFH08DRAFT_807376</name>
</gene>
<dbReference type="EMBL" id="JARIHO010000015">
    <property type="protein sequence ID" value="KAJ7350055.1"/>
    <property type="molecule type" value="Genomic_DNA"/>
</dbReference>
<sequence>MLLTPQEPASAITLPVKPTHCWVQFQCLCDHVSAPVSECNIKRPPPPPAHAQTPAPSVGAVPTFSLDDVVWRLRAGSGQAESDGGTAAHVDQTGRTNYCGGSVMTVLTANAMTRGPAIDVPSILEAAYIIVLKKEELEEQGNRAWVTCRVIFKLRRSVPLARCRLPVALIVAKSVAIPTPRSYETGTAVRLGWTAQSKNTTVAGPVKPGVTRARITVSNALPLHETSEEVTSSTKGTVKNEHTVSEPSLICSFDEPQGRKGKVIALASLGNT</sequence>
<reference evidence="1" key="1">
    <citation type="submission" date="2023-03" db="EMBL/GenBank/DDBJ databases">
        <title>Massive genome expansion in bonnet fungi (Mycena s.s.) driven by repeated elements and novel gene families across ecological guilds.</title>
        <authorList>
            <consortium name="Lawrence Berkeley National Laboratory"/>
            <person name="Harder C.B."/>
            <person name="Miyauchi S."/>
            <person name="Viragh M."/>
            <person name="Kuo A."/>
            <person name="Thoen E."/>
            <person name="Andreopoulos B."/>
            <person name="Lu D."/>
            <person name="Skrede I."/>
            <person name="Drula E."/>
            <person name="Henrissat B."/>
            <person name="Morin E."/>
            <person name="Kohler A."/>
            <person name="Barry K."/>
            <person name="LaButti K."/>
            <person name="Morin E."/>
            <person name="Salamov A."/>
            <person name="Lipzen A."/>
            <person name="Mereny Z."/>
            <person name="Hegedus B."/>
            <person name="Baldrian P."/>
            <person name="Stursova M."/>
            <person name="Weitz H."/>
            <person name="Taylor A."/>
            <person name="Grigoriev I.V."/>
            <person name="Nagy L.G."/>
            <person name="Martin F."/>
            <person name="Kauserud H."/>
        </authorList>
    </citation>
    <scope>NUCLEOTIDE SEQUENCE</scope>
    <source>
        <strain evidence="1">CBHHK002</strain>
    </source>
</reference>
<organism evidence="1 2">
    <name type="scientific">Mycena albidolilacea</name>
    <dbReference type="NCBI Taxonomy" id="1033008"/>
    <lineage>
        <taxon>Eukaryota</taxon>
        <taxon>Fungi</taxon>
        <taxon>Dikarya</taxon>
        <taxon>Basidiomycota</taxon>
        <taxon>Agaricomycotina</taxon>
        <taxon>Agaricomycetes</taxon>
        <taxon>Agaricomycetidae</taxon>
        <taxon>Agaricales</taxon>
        <taxon>Marasmiineae</taxon>
        <taxon>Mycenaceae</taxon>
        <taxon>Mycena</taxon>
    </lineage>
</organism>